<sequence length="95" mass="10376">MLDFKTRRTFARPDVALLDRLIASGVRVTVHYDSIDGRPAAATGRLVERIEKAAVVVHQVGTLGADRLIVVHLDRLRAVETAPPSTLWFAGTDGE</sequence>
<organism evidence="1 2">
    <name type="scientific">Hydrogenibacillus schlegelii</name>
    <name type="common">Bacillus schlegelii</name>
    <dbReference type="NCBI Taxonomy" id="1484"/>
    <lineage>
        <taxon>Bacteria</taxon>
        <taxon>Bacillati</taxon>
        <taxon>Bacillota</taxon>
        <taxon>Bacilli</taxon>
        <taxon>Bacillales</taxon>
        <taxon>Bacillales Family X. Incertae Sedis</taxon>
        <taxon>Hydrogenibacillus</taxon>
    </lineage>
</organism>
<dbReference type="EMBL" id="JXBB01000055">
    <property type="protein sequence ID" value="OAR03552.1"/>
    <property type="molecule type" value="Genomic_DNA"/>
</dbReference>
<name>A0A132N9Z4_HYDSH</name>
<dbReference type="AlphaFoldDB" id="A0A132N9Z4"/>
<dbReference type="Proteomes" id="UP000243024">
    <property type="component" value="Unassembled WGS sequence"/>
</dbReference>
<accession>A0A132N9Z4</accession>
<proteinExistence type="predicted"/>
<evidence type="ECO:0000313" key="2">
    <source>
        <dbReference type="Proteomes" id="UP000243024"/>
    </source>
</evidence>
<keyword evidence="2" id="KW-1185">Reference proteome</keyword>
<dbReference type="RefSeq" id="WP_066202836.1">
    <property type="nucleotide sequence ID" value="NZ_CBCSAS010000002.1"/>
</dbReference>
<comment type="caution">
    <text evidence="1">The sequence shown here is derived from an EMBL/GenBank/DDBJ whole genome shotgun (WGS) entry which is preliminary data.</text>
</comment>
<protein>
    <submittedName>
        <fullName evidence="1">Uncharacterized protein</fullName>
    </submittedName>
</protein>
<gene>
    <name evidence="1" type="ORF">SA87_02645</name>
</gene>
<reference evidence="1 2" key="1">
    <citation type="submission" date="2015-09" db="EMBL/GenBank/DDBJ databases">
        <title>Draft genome sequence of Hydrogenibacillus schlegelii DSM 2000.</title>
        <authorList>
            <person name="Hemp J."/>
        </authorList>
    </citation>
    <scope>NUCLEOTIDE SEQUENCE [LARGE SCALE GENOMIC DNA]</scope>
    <source>
        <strain evidence="1 2">MA 48</strain>
    </source>
</reference>
<evidence type="ECO:0000313" key="1">
    <source>
        <dbReference type="EMBL" id="OAR03552.1"/>
    </source>
</evidence>